<dbReference type="Pfam" id="PF02350">
    <property type="entry name" value="Epimerase_2"/>
    <property type="match status" value="1"/>
</dbReference>
<dbReference type="EMBL" id="MGEJ01000007">
    <property type="protein sequence ID" value="OGL81312.1"/>
    <property type="molecule type" value="Genomic_DNA"/>
</dbReference>
<keyword evidence="1" id="KW-0413">Isomerase</keyword>
<name>A0A1F7USP4_9BACT</name>
<accession>A0A1F7USP4</accession>
<evidence type="ECO:0000313" key="4">
    <source>
        <dbReference type="Proteomes" id="UP000176897"/>
    </source>
</evidence>
<sequence>MKKKLAIILGIRPDIIRASLVLKQLFAQDKHEIVFIWSGQHYADNLKEVFFQELDVPRPSIELGASGDNDAEVSSDVMRKLYPVLEDLQPEAVMFLGDTNTVVGSIAAAQLNIPIVHFEGCWSAYDWRMPETKYRNLIDQLSDVIYTYFPEYKYQGMLAGLNPKHIVVTDGNPIVEILDTYYFKQKAKFDALATPDFFKSRGIEKGEYYLMTWHRRENVHIRTSFEAILKLIGSTKRKIYLPLSYRTQKVLKEYGLSLPPNVIMVDPVGYMEIVALMVNSRGVITDSGTIVEETCVLQVPSLQMRKSTERPQVYDVGSSVKFDPAAPEKYPAEVVLKKFENLYGKKWPHGLGDGKASQRIAKDLLWRLDNDAFRLHKPEDYHLWIERSYREDGL</sequence>
<dbReference type="GO" id="GO:0016853">
    <property type="term" value="F:isomerase activity"/>
    <property type="evidence" value="ECO:0007669"/>
    <property type="project" value="UniProtKB-KW"/>
</dbReference>
<gene>
    <name evidence="3" type="ORF">A3B21_00095</name>
</gene>
<evidence type="ECO:0000259" key="2">
    <source>
        <dbReference type="Pfam" id="PF02350"/>
    </source>
</evidence>
<dbReference type="STRING" id="1802401.A3B21_00095"/>
<dbReference type="Proteomes" id="UP000176897">
    <property type="component" value="Unassembled WGS sequence"/>
</dbReference>
<evidence type="ECO:0000313" key="3">
    <source>
        <dbReference type="EMBL" id="OGL81312.1"/>
    </source>
</evidence>
<reference evidence="3 4" key="1">
    <citation type="journal article" date="2016" name="Nat. Commun.">
        <title>Thousands of microbial genomes shed light on interconnected biogeochemical processes in an aquifer system.</title>
        <authorList>
            <person name="Anantharaman K."/>
            <person name="Brown C.T."/>
            <person name="Hug L.A."/>
            <person name="Sharon I."/>
            <person name="Castelle C.J."/>
            <person name="Probst A.J."/>
            <person name="Thomas B.C."/>
            <person name="Singh A."/>
            <person name="Wilkins M.J."/>
            <person name="Karaoz U."/>
            <person name="Brodie E.L."/>
            <person name="Williams K.H."/>
            <person name="Hubbard S.S."/>
            <person name="Banfield J.F."/>
        </authorList>
    </citation>
    <scope>NUCLEOTIDE SEQUENCE [LARGE SCALE GENOMIC DNA]</scope>
</reference>
<protein>
    <submittedName>
        <fullName evidence="3">UDP-N-acetyl glucosamine 2-epimerase</fullName>
    </submittedName>
</protein>
<evidence type="ECO:0000256" key="1">
    <source>
        <dbReference type="RuleBase" id="RU003513"/>
    </source>
</evidence>
<feature type="domain" description="UDP-N-acetylglucosamine 2-epimerase" evidence="2">
    <location>
        <begin position="28"/>
        <end position="363"/>
    </location>
</feature>
<dbReference type="InterPro" id="IPR003331">
    <property type="entry name" value="UDP_GlcNAc_Epimerase_2_dom"/>
</dbReference>
<dbReference type="InterPro" id="IPR029767">
    <property type="entry name" value="WecB-like"/>
</dbReference>
<dbReference type="SUPFAM" id="SSF53756">
    <property type="entry name" value="UDP-Glycosyltransferase/glycogen phosphorylase"/>
    <property type="match status" value="1"/>
</dbReference>
<dbReference type="Gene3D" id="3.40.50.2000">
    <property type="entry name" value="Glycogen Phosphorylase B"/>
    <property type="match status" value="2"/>
</dbReference>
<organism evidence="3 4">
    <name type="scientific">Candidatus Uhrbacteria bacterium RIFCSPLOWO2_01_FULL_47_24</name>
    <dbReference type="NCBI Taxonomy" id="1802401"/>
    <lineage>
        <taxon>Bacteria</taxon>
        <taxon>Candidatus Uhriibacteriota</taxon>
    </lineage>
</organism>
<dbReference type="PANTHER" id="PTHR43174">
    <property type="entry name" value="UDP-N-ACETYLGLUCOSAMINE 2-EPIMERASE"/>
    <property type="match status" value="1"/>
</dbReference>
<comment type="caution">
    <text evidence="3">The sequence shown here is derived from an EMBL/GenBank/DDBJ whole genome shotgun (WGS) entry which is preliminary data.</text>
</comment>
<proteinExistence type="inferred from homology"/>
<dbReference type="PANTHER" id="PTHR43174:SF1">
    <property type="entry name" value="UDP-N-ACETYLGLUCOSAMINE 2-EPIMERASE"/>
    <property type="match status" value="1"/>
</dbReference>
<dbReference type="AlphaFoldDB" id="A0A1F7USP4"/>
<comment type="similarity">
    <text evidence="1">Belongs to the UDP-N-acetylglucosamine 2-epimerase family.</text>
</comment>